<dbReference type="InterPro" id="IPR024692">
    <property type="entry name" value="PTS_EI"/>
</dbReference>
<sequence length="570" mass="64653">MKGIGVSPGISIGKVFLKKEVNIDIKKKDIDNAEIELDRLDKNIGKSIKEIESLYEHTLKEFGQKEAEIFNAHRLMLEDPEFIGRIKNNIKEEKINAEWAVKKATDEYVKILESLDNEYLKERAADVKDISIRLLKNLLGIKDVELSSLEDEYIIVSDDLTPSDTAQMRKDKVLGFITEFGGRTSHTSIMARTLELPAIVGVKDITKKVGNEDIIIMDGNEGLVILNPSEEEINKYKEKKNSYEKFKEELNNLKGEKSISKDGVKVEIAANIGTPKDIDKVLEHDGEGVGLYRSEFLYMDRDKLPTEEEQFEAYKVVAEKLDGKPLVIRTLDVGGDKDLPYLNLPEEMNPFLGYRAIRLCLDRTDIFKTQLRSILRSSAYGNVKIMFPMISNIDELRKAKDILEEVKSELRSENVKFNEDIEVGIMVEIPSTAIQSDIFAKEVDFFSIGTNDLIQYTLAVDRGNQDISYLYSQYHPAVLRLIKMTIENGHKEGIWVGMCGEAAGDEKLIPILLGMGLDEFSMSASSMLMARWIIKNISKTEMEEKVEKILTLGSPQEVEKYIDKEITSKI</sequence>
<dbReference type="InterPro" id="IPR018274">
    <property type="entry name" value="PEP_util_AS"/>
</dbReference>
<evidence type="ECO:0000259" key="22">
    <source>
        <dbReference type="Pfam" id="PF00391"/>
    </source>
</evidence>
<keyword evidence="13 17" id="KW-0479">Metal-binding</keyword>
<feature type="domain" description="Phosphotransferase system enzyme I N-terminal" evidence="24">
    <location>
        <begin position="2"/>
        <end position="123"/>
    </location>
</feature>
<dbReference type="AlphaFoldDB" id="A0A844FE90"/>
<evidence type="ECO:0000256" key="21">
    <source>
        <dbReference type="SAM" id="Coils"/>
    </source>
</evidence>
<evidence type="ECO:0000256" key="15">
    <source>
        <dbReference type="ARBA" id="ARBA00022842"/>
    </source>
</evidence>
<dbReference type="Gene3D" id="3.50.30.10">
    <property type="entry name" value="Phosphohistidine domain"/>
    <property type="match status" value="1"/>
</dbReference>
<evidence type="ECO:0000256" key="9">
    <source>
        <dbReference type="ARBA" id="ARBA00022490"/>
    </source>
</evidence>
<comment type="catalytic activity">
    <reaction evidence="1 17">
        <text>L-histidyl-[protein] + phosphoenolpyruvate = N(pros)-phospho-L-histidyl-[protein] + pyruvate</text>
        <dbReference type="Rhea" id="RHEA:23880"/>
        <dbReference type="Rhea" id="RHEA-COMP:9745"/>
        <dbReference type="Rhea" id="RHEA-COMP:9746"/>
        <dbReference type="ChEBI" id="CHEBI:15361"/>
        <dbReference type="ChEBI" id="CHEBI:29979"/>
        <dbReference type="ChEBI" id="CHEBI:58702"/>
        <dbReference type="ChEBI" id="CHEBI:64837"/>
        <dbReference type="EC" id="2.7.3.9"/>
    </reaction>
</comment>
<dbReference type="FunFam" id="3.20.20.60:FF:000007">
    <property type="entry name" value="Phosphoenolpyruvate-protein phosphotransferase"/>
    <property type="match status" value="1"/>
</dbReference>
<protein>
    <recommendedName>
        <fullName evidence="7 17">Phosphoenolpyruvate-protein phosphotransferase</fullName>
        <ecNumber evidence="6 17">2.7.3.9</ecNumber>
    </recommendedName>
    <alternativeName>
        <fullName evidence="16 17">Phosphotransferase system, enzyme I</fullName>
    </alternativeName>
</protein>
<dbReference type="InterPro" id="IPR006318">
    <property type="entry name" value="PTS_EI-like"/>
</dbReference>
<evidence type="ECO:0000313" key="26">
    <source>
        <dbReference type="Proteomes" id="UP000462760"/>
    </source>
</evidence>
<dbReference type="OrthoDB" id="9765468at2"/>
<evidence type="ECO:0000256" key="3">
    <source>
        <dbReference type="ARBA" id="ARBA00002728"/>
    </source>
</evidence>
<evidence type="ECO:0000259" key="23">
    <source>
        <dbReference type="Pfam" id="PF02896"/>
    </source>
</evidence>
<dbReference type="PIRSF" id="PIRSF000732">
    <property type="entry name" value="PTS_enzyme_I"/>
    <property type="match status" value="1"/>
</dbReference>
<dbReference type="InterPro" id="IPR008731">
    <property type="entry name" value="PTS_EIN"/>
</dbReference>
<evidence type="ECO:0000256" key="18">
    <source>
        <dbReference type="PIRSR" id="PIRSR000732-1"/>
    </source>
</evidence>
<reference evidence="25 26" key="1">
    <citation type="submission" date="2019-08" db="EMBL/GenBank/DDBJ databases">
        <title>In-depth cultivation of the pig gut microbiome towards novel bacterial diversity and tailored functional studies.</title>
        <authorList>
            <person name="Wylensek D."/>
            <person name="Hitch T.C.A."/>
            <person name="Clavel T."/>
        </authorList>
    </citation>
    <scope>NUCLEOTIDE SEQUENCE [LARGE SCALE GENOMIC DNA]</scope>
    <source>
        <strain evidence="25 26">Med78-601-WT-4W-RMD-3</strain>
    </source>
</reference>
<evidence type="ECO:0000256" key="19">
    <source>
        <dbReference type="PIRSR" id="PIRSR000732-2"/>
    </source>
</evidence>
<dbReference type="GO" id="GO:0008965">
    <property type="term" value="F:phosphoenolpyruvate-protein phosphotransferase activity"/>
    <property type="evidence" value="ECO:0007669"/>
    <property type="project" value="UniProtKB-EC"/>
</dbReference>
<dbReference type="InterPro" id="IPR023151">
    <property type="entry name" value="PEP_util_CS"/>
</dbReference>
<evidence type="ECO:0000256" key="16">
    <source>
        <dbReference type="ARBA" id="ARBA00033235"/>
    </source>
</evidence>
<comment type="similarity">
    <text evidence="5 17">Belongs to the PEP-utilizing enzyme family.</text>
</comment>
<evidence type="ECO:0000256" key="2">
    <source>
        <dbReference type="ARBA" id="ARBA00001946"/>
    </source>
</evidence>
<keyword evidence="11 17" id="KW-0808">Transferase</keyword>
<keyword evidence="10 17" id="KW-0762">Sugar transport</keyword>
<gene>
    <name evidence="25" type="primary">ptsP</name>
    <name evidence="25" type="ORF">FYJ27_00915</name>
</gene>
<dbReference type="InterPro" id="IPR040442">
    <property type="entry name" value="Pyrv_kinase-like_dom_sf"/>
</dbReference>
<dbReference type="EC" id="2.7.3.9" evidence="6 17"/>
<evidence type="ECO:0000256" key="6">
    <source>
        <dbReference type="ARBA" id="ARBA00012232"/>
    </source>
</evidence>
<dbReference type="RefSeq" id="WP_154481701.1">
    <property type="nucleotide sequence ID" value="NZ_VULR01000001.1"/>
</dbReference>
<dbReference type="Pfam" id="PF02896">
    <property type="entry name" value="PEP-utilizers_C"/>
    <property type="match status" value="1"/>
</dbReference>
<evidence type="ECO:0000256" key="10">
    <source>
        <dbReference type="ARBA" id="ARBA00022597"/>
    </source>
</evidence>
<evidence type="ECO:0000256" key="11">
    <source>
        <dbReference type="ARBA" id="ARBA00022679"/>
    </source>
</evidence>
<dbReference type="EMBL" id="VULR01000001">
    <property type="protein sequence ID" value="MSS42298.1"/>
    <property type="molecule type" value="Genomic_DNA"/>
</dbReference>
<evidence type="ECO:0000256" key="8">
    <source>
        <dbReference type="ARBA" id="ARBA00022448"/>
    </source>
</evidence>
<feature type="coiled-coil region" evidence="21">
    <location>
        <begin position="393"/>
        <end position="420"/>
    </location>
</feature>
<feature type="binding site" evidence="19">
    <location>
        <position position="329"/>
    </location>
    <ligand>
        <name>phosphoenolpyruvate</name>
        <dbReference type="ChEBI" id="CHEBI:58702"/>
    </ligand>
</feature>
<feature type="binding site" evidence="19">
    <location>
        <position position="462"/>
    </location>
    <ligand>
        <name>phosphoenolpyruvate</name>
        <dbReference type="ChEBI" id="CHEBI:58702"/>
    </ligand>
</feature>
<evidence type="ECO:0000256" key="4">
    <source>
        <dbReference type="ARBA" id="ARBA00004496"/>
    </source>
</evidence>
<dbReference type="InterPro" id="IPR008279">
    <property type="entry name" value="PEP-util_enz_mobile_dom"/>
</dbReference>
<accession>A0A844FE90</accession>
<comment type="caution">
    <text evidence="25">The sequence shown here is derived from an EMBL/GenBank/DDBJ whole genome shotgun (WGS) entry which is preliminary data.</text>
</comment>
<evidence type="ECO:0000256" key="7">
    <source>
        <dbReference type="ARBA" id="ARBA00016544"/>
    </source>
</evidence>
<comment type="subcellular location">
    <subcellularLocation>
        <location evidence="4 17">Cytoplasm</location>
    </subcellularLocation>
</comment>
<dbReference type="InterPro" id="IPR036618">
    <property type="entry name" value="PtsI_HPr-bd_sf"/>
</dbReference>
<dbReference type="PROSITE" id="PS00370">
    <property type="entry name" value="PEP_ENZYMES_PHOS_SITE"/>
    <property type="match status" value="1"/>
</dbReference>
<feature type="active site" description="Proton donor" evidence="18">
    <location>
        <position position="499"/>
    </location>
</feature>
<dbReference type="SUPFAM" id="SSF51621">
    <property type="entry name" value="Phosphoenolpyruvate/pyruvate domain"/>
    <property type="match status" value="1"/>
</dbReference>
<feature type="active site" description="Tele-phosphohistidine intermediate" evidence="18">
    <location>
        <position position="186"/>
    </location>
</feature>
<evidence type="ECO:0000256" key="12">
    <source>
        <dbReference type="ARBA" id="ARBA00022683"/>
    </source>
</evidence>
<name>A0A844FE90_9FIRM</name>
<feature type="binding site" evidence="20">
    <location>
        <position position="452"/>
    </location>
    <ligand>
        <name>Mg(2+)</name>
        <dbReference type="ChEBI" id="CHEBI:18420"/>
    </ligand>
</feature>
<dbReference type="PRINTS" id="PR01736">
    <property type="entry name" value="PHPHTRNFRASE"/>
</dbReference>
<keyword evidence="8 17" id="KW-0813">Transport</keyword>
<dbReference type="SUPFAM" id="SSF47831">
    <property type="entry name" value="Enzyme I of the PEP:sugar phosphotransferase system HPr-binding (sub)domain"/>
    <property type="match status" value="1"/>
</dbReference>
<dbReference type="PANTHER" id="PTHR46244:SF3">
    <property type="entry name" value="PHOSPHOENOLPYRUVATE-PROTEIN PHOSPHOTRANSFERASE"/>
    <property type="match status" value="1"/>
</dbReference>
<feature type="binding site" evidence="19">
    <location>
        <begin position="451"/>
        <end position="452"/>
    </location>
    <ligand>
        <name>phosphoenolpyruvate</name>
        <dbReference type="ChEBI" id="CHEBI:58702"/>
    </ligand>
</feature>
<feature type="domain" description="PEP-utilising enzyme mobile" evidence="22">
    <location>
        <begin position="150"/>
        <end position="222"/>
    </location>
</feature>
<dbReference type="GO" id="GO:0046872">
    <property type="term" value="F:metal ion binding"/>
    <property type="evidence" value="ECO:0007669"/>
    <property type="project" value="UniProtKB-KW"/>
</dbReference>
<dbReference type="GO" id="GO:0016301">
    <property type="term" value="F:kinase activity"/>
    <property type="evidence" value="ECO:0007669"/>
    <property type="project" value="UniProtKB-KW"/>
</dbReference>
<evidence type="ECO:0000256" key="20">
    <source>
        <dbReference type="PIRSR" id="PIRSR000732-3"/>
    </source>
</evidence>
<feature type="coiled-coil region" evidence="21">
    <location>
        <begin position="23"/>
        <end position="50"/>
    </location>
</feature>
<feature type="binding site" evidence="20">
    <location>
        <position position="428"/>
    </location>
    <ligand>
        <name>Mg(2+)</name>
        <dbReference type="ChEBI" id="CHEBI:18420"/>
    </ligand>
</feature>
<evidence type="ECO:0000256" key="13">
    <source>
        <dbReference type="ARBA" id="ARBA00022723"/>
    </source>
</evidence>
<dbReference type="InterPro" id="IPR036637">
    <property type="entry name" value="Phosphohistidine_dom_sf"/>
</dbReference>
<feature type="domain" description="PEP-utilising enzyme C-terminal" evidence="23">
    <location>
        <begin position="248"/>
        <end position="537"/>
    </location>
</feature>
<dbReference type="SUPFAM" id="SSF52009">
    <property type="entry name" value="Phosphohistidine domain"/>
    <property type="match status" value="1"/>
</dbReference>
<keyword evidence="14 17" id="KW-0418">Kinase</keyword>
<dbReference type="GO" id="GO:0009401">
    <property type="term" value="P:phosphoenolpyruvate-dependent sugar phosphotransferase system"/>
    <property type="evidence" value="ECO:0007669"/>
    <property type="project" value="UniProtKB-KW"/>
</dbReference>
<keyword evidence="12 17" id="KW-0598">Phosphotransferase system</keyword>
<dbReference type="PANTHER" id="PTHR46244">
    <property type="entry name" value="PHOSPHOENOLPYRUVATE-PROTEIN PHOSPHOTRANSFERASE"/>
    <property type="match status" value="1"/>
</dbReference>
<keyword evidence="25" id="KW-0670">Pyruvate</keyword>
<dbReference type="Pfam" id="PF00391">
    <property type="entry name" value="PEP-utilizers"/>
    <property type="match status" value="1"/>
</dbReference>
<dbReference type="InterPro" id="IPR015813">
    <property type="entry name" value="Pyrv/PenolPyrv_kinase-like_dom"/>
</dbReference>
<dbReference type="Pfam" id="PF05524">
    <property type="entry name" value="PEP-utilisers_N"/>
    <property type="match status" value="1"/>
</dbReference>
<keyword evidence="9 17" id="KW-0963">Cytoplasm</keyword>
<dbReference type="Proteomes" id="UP000462760">
    <property type="component" value="Unassembled WGS sequence"/>
</dbReference>
<evidence type="ECO:0000256" key="5">
    <source>
        <dbReference type="ARBA" id="ARBA00007837"/>
    </source>
</evidence>
<evidence type="ECO:0000313" key="25">
    <source>
        <dbReference type="EMBL" id="MSS42298.1"/>
    </source>
</evidence>
<keyword evidence="15 17" id="KW-0460">Magnesium</keyword>
<dbReference type="GO" id="GO:0005737">
    <property type="term" value="C:cytoplasm"/>
    <property type="evidence" value="ECO:0007669"/>
    <property type="project" value="UniProtKB-SubCell"/>
</dbReference>
<feature type="binding site" evidence="19">
    <location>
        <position position="293"/>
    </location>
    <ligand>
        <name>phosphoenolpyruvate</name>
        <dbReference type="ChEBI" id="CHEBI:58702"/>
    </ligand>
</feature>
<dbReference type="Gene3D" id="1.10.274.10">
    <property type="entry name" value="PtsI, HPr-binding domain"/>
    <property type="match status" value="1"/>
</dbReference>
<dbReference type="Gene3D" id="3.20.20.60">
    <property type="entry name" value="Phosphoenolpyruvate-binding domains"/>
    <property type="match status" value="1"/>
</dbReference>
<dbReference type="InterPro" id="IPR000121">
    <property type="entry name" value="PEP_util_C"/>
</dbReference>
<evidence type="ECO:0000259" key="24">
    <source>
        <dbReference type="Pfam" id="PF05524"/>
    </source>
</evidence>
<comment type="cofactor">
    <cofactor evidence="2 17 20">
        <name>Mg(2+)</name>
        <dbReference type="ChEBI" id="CHEBI:18420"/>
    </cofactor>
</comment>
<organism evidence="25 26">
    <name type="scientific">Anaerosalibacter bizertensis</name>
    <dbReference type="NCBI Taxonomy" id="932217"/>
    <lineage>
        <taxon>Bacteria</taxon>
        <taxon>Bacillati</taxon>
        <taxon>Bacillota</taxon>
        <taxon>Tissierellia</taxon>
        <taxon>Tissierellales</taxon>
        <taxon>Sporanaerobacteraceae</taxon>
        <taxon>Anaerosalibacter</taxon>
    </lineage>
</organism>
<proteinExistence type="inferred from homology"/>
<dbReference type="InterPro" id="IPR050499">
    <property type="entry name" value="PEP-utilizing_PTS_enzyme"/>
</dbReference>
<evidence type="ECO:0000256" key="14">
    <source>
        <dbReference type="ARBA" id="ARBA00022777"/>
    </source>
</evidence>
<evidence type="ECO:0000256" key="1">
    <source>
        <dbReference type="ARBA" id="ARBA00000683"/>
    </source>
</evidence>
<dbReference type="PROSITE" id="PS00742">
    <property type="entry name" value="PEP_ENZYMES_2"/>
    <property type="match status" value="1"/>
</dbReference>
<feature type="coiled-coil region" evidence="21">
    <location>
        <begin position="229"/>
        <end position="256"/>
    </location>
</feature>
<keyword evidence="21" id="KW-0175">Coiled coil</keyword>
<evidence type="ECO:0000256" key="17">
    <source>
        <dbReference type="PIRNR" id="PIRNR000732"/>
    </source>
</evidence>
<dbReference type="NCBIfam" id="TIGR01417">
    <property type="entry name" value="PTS_I_fam"/>
    <property type="match status" value="1"/>
</dbReference>
<comment type="function">
    <text evidence="3 17">General (non sugar-specific) component of the phosphoenolpyruvate-dependent sugar phosphotransferase system (sugar PTS). This major carbohydrate active-transport system catalyzes the phosphorylation of incoming sugar substrates concomitantly with their translocation across the cell membrane. Enzyme I transfers the phosphoryl group from phosphoenolpyruvate (PEP) to the phosphoryl carrier protein (HPr).</text>
</comment>